<protein>
    <submittedName>
        <fullName evidence="3">Toll/interleukin-1 receptor domain-containing protein</fullName>
    </submittedName>
</protein>
<dbReference type="AlphaFoldDB" id="A0A8J3A393"/>
<evidence type="ECO:0000313" key="5">
    <source>
        <dbReference type="Proteomes" id="UP000818603"/>
    </source>
</evidence>
<keyword evidence="3" id="KW-0675">Receptor</keyword>
<dbReference type="InterPro" id="IPR035897">
    <property type="entry name" value="Toll_tir_struct_dom_sf"/>
</dbReference>
<proteinExistence type="predicted"/>
<dbReference type="Proteomes" id="UP000818603">
    <property type="component" value="Unassembled WGS sequence"/>
</dbReference>
<evidence type="ECO:0000259" key="1">
    <source>
        <dbReference type="Pfam" id="PF13676"/>
    </source>
</evidence>
<reference evidence="2" key="3">
    <citation type="submission" date="2020-09" db="EMBL/GenBank/DDBJ databases">
        <authorList>
            <person name="Sun Q."/>
            <person name="Zhou Y."/>
        </authorList>
    </citation>
    <scope>NUCLEOTIDE SEQUENCE</scope>
    <source>
        <strain evidence="2">CGMCC 1.14984</strain>
    </source>
</reference>
<evidence type="ECO:0000313" key="4">
    <source>
        <dbReference type="Proteomes" id="UP000621856"/>
    </source>
</evidence>
<name>A0A8J3A393_9PROT</name>
<reference evidence="3 5" key="2">
    <citation type="submission" date="2020-02" db="EMBL/GenBank/DDBJ databases">
        <title>Genome sequence of Parvularcula flava strain NH6-79.</title>
        <authorList>
            <person name="Abdul Karim M.H."/>
            <person name="Lam M.Q."/>
            <person name="Chen S.J."/>
            <person name="Yahya A."/>
            <person name="Shahir S."/>
            <person name="Shamsir M.S."/>
            <person name="Chong C.S."/>
        </authorList>
    </citation>
    <scope>NUCLEOTIDE SEQUENCE [LARGE SCALE GENOMIC DNA]</scope>
    <source>
        <strain evidence="3 5">NH6-79</strain>
    </source>
</reference>
<feature type="domain" description="TIR" evidence="1">
    <location>
        <begin position="5"/>
        <end position="105"/>
    </location>
</feature>
<sequence length="267" mass="30869">MSRHIFVSYSHKDRGRVLPVVKALRAQGHEVWMDHASIRGGDMWERRVKEAIFSAKAFVLFVSSSWLKRSDSYVWKELEMAGEFLDQYSGLLKWLVPVRVSGSDFGEIKVGKHVTLGDMHTIEMPMRAKIAAERIDNALEDHIGSEWSQAIITLKNTLDEQGIILRQLDGGYLDLEDPQGEHQRVIVLEREESCQVSANEYKIYFGHWVVKYYGYGMDDIEYEARSNTLKLKLEAGTKKNLIVRKSARVGFLWRKTENDYHYVLEVV</sequence>
<dbReference type="EMBL" id="BMGZ01000002">
    <property type="protein sequence ID" value="GGH99786.1"/>
    <property type="molecule type" value="Genomic_DNA"/>
</dbReference>
<dbReference type="Pfam" id="PF13676">
    <property type="entry name" value="TIR_2"/>
    <property type="match status" value="1"/>
</dbReference>
<reference evidence="2" key="1">
    <citation type="journal article" date="2014" name="Int. J. Syst. Evol. Microbiol.">
        <title>Complete genome sequence of Corynebacterium casei LMG S-19264T (=DSM 44701T), isolated from a smear-ripened cheese.</title>
        <authorList>
            <consortium name="US DOE Joint Genome Institute (JGI-PGF)"/>
            <person name="Walter F."/>
            <person name="Albersmeier A."/>
            <person name="Kalinowski J."/>
            <person name="Ruckert C."/>
        </authorList>
    </citation>
    <scope>NUCLEOTIDE SEQUENCE</scope>
    <source>
        <strain evidence="2">CGMCC 1.14984</strain>
    </source>
</reference>
<dbReference type="GO" id="GO:0007165">
    <property type="term" value="P:signal transduction"/>
    <property type="evidence" value="ECO:0007669"/>
    <property type="project" value="InterPro"/>
</dbReference>
<dbReference type="EMBL" id="VCJR02000002">
    <property type="protein sequence ID" value="NHK28877.1"/>
    <property type="molecule type" value="Genomic_DNA"/>
</dbReference>
<dbReference type="Gene3D" id="3.40.50.10140">
    <property type="entry name" value="Toll/interleukin-1 receptor homology (TIR) domain"/>
    <property type="match status" value="1"/>
</dbReference>
<accession>A0A8J3A393</accession>
<evidence type="ECO:0000313" key="2">
    <source>
        <dbReference type="EMBL" id="GGH99786.1"/>
    </source>
</evidence>
<dbReference type="RefSeq" id="WP_166426521.1">
    <property type="nucleotide sequence ID" value="NZ_BMGZ01000002.1"/>
</dbReference>
<dbReference type="SUPFAM" id="SSF52200">
    <property type="entry name" value="Toll/Interleukin receptor TIR domain"/>
    <property type="match status" value="1"/>
</dbReference>
<dbReference type="InterPro" id="IPR000157">
    <property type="entry name" value="TIR_dom"/>
</dbReference>
<gene>
    <name evidence="3" type="ORF">FF098_013225</name>
    <name evidence="2" type="ORF">GCM10011355_26570</name>
</gene>
<dbReference type="Proteomes" id="UP000621856">
    <property type="component" value="Unassembled WGS sequence"/>
</dbReference>
<evidence type="ECO:0000313" key="3">
    <source>
        <dbReference type="EMBL" id="NHK28877.1"/>
    </source>
</evidence>
<organism evidence="2 4">
    <name type="scientific">Aquisalinus luteolus</name>
    <dbReference type="NCBI Taxonomy" id="1566827"/>
    <lineage>
        <taxon>Bacteria</taxon>
        <taxon>Pseudomonadati</taxon>
        <taxon>Pseudomonadota</taxon>
        <taxon>Alphaproteobacteria</taxon>
        <taxon>Parvularculales</taxon>
        <taxon>Parvularculaceae</taxon>
        <taxon>Aquisalinus</taxon>
    </lineage>
</organism>
<comment type="caution">
    <text evidence="2">The sequence shown here is derived from an EMBL/GenBank/DDBJ whole genome shotgun (WGS) entry which is preliminary data.</text>
</comment>
<keyword evidence="5" id="KW-1185">Reference proteome</keyword>